<dbReference type="Proteomes" id="UP000829116">
    <property type="component" value="Chromosome"/>
</dbReference>
<feature type="domain" description="Group II intron maturase-specific" evidence="1">
    <location>
        <begin position="2"/>
        <end position="29"/>
    </location>
</feature>
<dbReference type="InterPro" id="IPR013597">
    <property type="entry name" value="Mat_intron_G2"/>
</dbReference>
<evidence type="ECO:0000313" key="2">
    <source>
        <dbReference type="EMBL" id="UNH32296.1"/>
    </source>
</evidence>
<dbReference type="AlphaFoldDB" id="A0A9Q8Q5E5"/>
<dbReference type="EMBL" id="CP093245">
    <property type="protein sequence ID" value="UNH32296.1"/>
    <property type="molecule type" value="Genomic_DNA"/>
</dbReference>
<proteinExistence type="predicted"/>
<gene>
    <name evidence="2" type="ORF">MNY72_09090</name>
</gene>
<reference evidence="2" key="1">
    <citation type="submission" date="2022-03" db="EMBL/GenBank/DDBJ databases">
        <title>ESBL-producing Moellerella wisconsensis and Escherichia marmotae isolated from wild game meat.</title>
        <authorList>
            <person name="Biggel M."/>
        </authorList>
    </citation>
    <scope>NUCLEOTIDE SEQUENCE</scope>
    <source>
        <strain evidence="2">W51</strain>
    </source>
</reference>
<organism evidence="2 3">
    <name type="scientific">Moellerella wisconsensis</name>
    <dbReference type="NCBI Taxonomy" id="158849"/>
    <lineage>
        <taxon>Bacteria</taxon>
        <taxon>Pseudomonadati</taxon>
        <taxon>Pseudomonadota</taxon>
        <taxon>Gammaproteobacteria</taxon>
        <taxon>Enterobacterales</taxon>
        <taxon>Morganellaceae</taxon>
        <taxon>Moellerella</taxon>
    </lineage>
</organism>
<evidence type="ECO:0000259" key="1">
    <source>
        <dbReference type="Pfam" id="PF08388"/>
    </source>
</evidence>
<accession>A0A9Q8Q5E5</accession>
<protein>
    <recommendedName>
        <fullName evidence="1">Group II intron maturase-specific domain-containing protein</fullName>
    </recommendedName>
</protein>
<dbReference type="RefSeq" id="WP_231637011.1">
    <property type="nucleotide sequence ID" value="NZ_JBBBXF010000006.1"/>
</dbReference>
<evidence type="ECO:0000313" key="3">
    <source>
        <dbReference type="Proteomes" id="UP000829116"/>
    </source>
</evidence>
<sequence length="36" mass="4393">MSYFRYTEFKGVLEKLDSWINRKLRCHLLYGGVRGR</sequence>
<dbReference type="Pfam" id="PF08388">
    <property type="entry name" value="GIIM"/>
    <property type="match status" value="1"/>
</dbReference>
<name>A0A9Q8Q5E5_9GAMM</name>